<feature type="compositionally biased region" description="Basic and acidic residues" evidence="1">
    <location>
        <begin position="211"/>
        <end position="222"/>
    </location>
</feature>
<feature type="compositionally biased region" description="Basic and acidic residues" evidence="1">
    <location>
        <begin position="144"/>
        <end position="171"/>
    </location>
</feature>
<protein>
    <submittedName>
        <fullName evidence="2">Uncharacterized protein</fullName>
    </submittedName>
</protein>
<gene>
    <name evidence="2" type="ORF">ALECFALPRED_007085</name>
</gene>
<reference evidence="2" key="1">
    <citation type="submission" date="2021-03" db="EMBL/GenBank/DDBJ databases">
        <authorList>
            <person name="Tagirdzhanova G."/>
        </authorList>
    </citation>
    <scope>NUCLEOTIDE SEQUENCE</scope>
</reference>
<feature type="compositionally biased region" description="Polar residues" evidence="1">
    <location>
        <begin position="694"/>
        <end position="713"/>
    </location>
</feature>
<feature type="compositionally biased region" description="Low complexity" evidence="1">
    <location>
        <begin position="773"/>
        <end position="784"/>
    </location>
</feature>
<feature type="region of interest" description="Disordered" evidence="1">
    <location>
        <begin position="305"/>
        <end position="439"/>
    </location>
</feature>
<feature type="compositionally biased region" description="Polar residues" evidence="1">
    <location>
        <begin position="253"/>
        <end position="262"/>
    </location>
</feature>
<evidence type="ECO:0000313" key="2">
    <source>
        <dbReference type="EMBL" id="CAF9911119.1"/>
    </source>
</evidence>
<organism evidence="2 3">
    <name type="scientific">Alectoria fallacina</name>
    <dbReference type="NCBI Taxonomy" id="1903189"/>
    <lineage>
        <taxon>Eukaryota</taxon>
        <taxon>Fungi</taxon>
        <taxon>Dikarya</taxon>
        <taxon>Ascomycota</taxon>
        <taxon>Pezizomycotina</taxon>
        <taxon>Lecanoromycetes</taxon>
        <taxon>OSLEUM clade</taxon>
        <taxon>Lecanoromycetidae</taxon>
        <taxon>Lecanorales</taxon>
        <taxon>Lecanorineae</taxon>
        <taxon>Parmeliaceae</taxon>
        <taxon>Alectoria</taxon>
    </lineage>
</organism>
<dbReference type="AlphaFoldDB" id="A0A8H3ER07"/>
<feature type="compositionally biased region" description="Basic and acidic residues" evidence="1">
    <location>
        <begin position="366"/>
        <end position="388"/>
    </location>
</feature>
<feature type="compositionally biased region" description="Low complexity" evidence="1">
    <location>
        <begin position="1"/>
        <end position="13"/>
    </location>
</feature>
<feature type="compositionally biased region" description="Polar residues" evidence="1">
    <location>
        <begin position="272"/>
        <end position="288"/>
    </location>
</feature>
<comment type="caution">
    <text evidence="2">The sequence shown here is derived from an EMBL/GenBank/DDBJ whole genome shotgun (WGS) entry which is preliminary data.</text>
</comment>
<proteinExistence type="predicted"/>
<feature type="region of interest" description="Disordered" evidence="1">
    <location>
        <begin position="508"/>
        <end position="809"/>
    </location>
</feature>
<feature type="region of interest" description="Disordered" evidence="1">
    <location>
        <begin position="947"/>
        <end position="972"/>
    </location>
</feature>
<evidence type="ECO:0000313" key="3">
    <source>
        <dbReference type="Proteomes" id="UP000664203"/>
    </source>
</evidence>
<feature type="region of interest" description="Disordered" evidence="1">
    <location>
        <begin position="1"/>
        <end position="291"/>
    </location>
</feature>
<feature type="compositionally biased region" description="Low complexity" evidence="1">
    <location>
        <begin position="747"/>
        <end position="762"/>
    </location>
</feature>
<feature type="compositionally biased region" description="Low complexity" evidence="1">
    <location>
        <begin position="353"/>
        <end position="363"/>
    </location>
</feature>
<keyword evidence="3" id="KW-1185">Reference proteome</keyword>
<feature type="compositionally biased region" description="Polar residues" evidence="1">
    <location>
        <begin position="557"/>
        <end position="578"/>
    </location>
</feature>
<dbReference type="Proteomes" id="UP000664203">
    <property type="component" value="Unassembled WGS sequence"/>
</dbReference>
<feature type="compositionally biased region" description="Basic and acidic residues" evidence="1">
    <location>
        <begin position="626"/>
        <end position="638"/>
    </location>
</feature>
<feature type="compositionally biased region" description="Polar residues" evidence="1">
    <location>
        <begin position="197"/>
        <end position="210"/>
    </location>
</feature>
<accession>A0A8H3ER07</accession>
<evidence type="ECO:0000256" key="1">
    <source>
        <dbReference type="SAM" id="MobiDB-lite"/>
    </source>
</evidence>
<name>A0A8H3ER07_9LECA</name>
<feature type="compositionally biased region" description="Polar residues" evidence="1">
    <location>
        <begin position="797"/>
        <end position="809"/>
    </location>
</feature>
<feature type="compositionally biased region" description="Polar residues" evidence="1">
    <location>
        <begin position="223"/>
        <end position="245"/>
    </location>
</feature>
<feature type="compositionally biased region" description="Polar residues" evidence="1">
    <location>
        <begin position="325"/>
        <end position="352"/>
    </location>
</feature>
<dbReference type="EMBL" id="CAJPDR010000046">
    <property type="protein sequence ID" value="CAF9911119.1"/>
    <property type="molecule type" value="Genomic_DNA"/>
</dbReference>
<dbReference type="OrthoDB" id="5386674at2759"/>
<sequence>MATAPQPARPAQRLSLGKDVLSRMLQMEKQSKQQRSSSASPTIPRSPQRKSTPGLSNQASISPKTSPGSPLATPQPSQRPSLVPRSQTLPSLSVDARQLGKPMPSLAPLKINTSKDQEDPTPAEICLSPSWSDHGEKKRKRERKRTEKEQKETEKRLKQDQERQRAADLKAGKRLSKKPPPAAMETQKMPQALRRNSWVSMISSHTSSGENTRRSSREEKRLSGTSIGSMDSQSRSRSTPATSTEETPDPARNSGQWHSIVSSAAPKIPNFGWSSRRTSSGTNKSLSWGSEDACTKEVISFAYHFEESPTTPEFNKSDEPKARQGPTNPTVQEVVTPTLSRSVTEPNLASVIQQSVPRSPQRSSVKKKDSSEPGSKDGQKDPLSDHRNSAHSPKVSPSFQNDLAKEMEAIMAGHNPPSPRSLQTRSSHDGSSYVHKQRMYQQQRSIAGFEDEQAVKDANDMAAKFEALGGEDGQQAGLGLTAPVTHQQRSKTLSAIPDIANNRVPVSAMTKDSVMQPDVELSPMKQQSPVKQQADVARSSLLKPSHTRATPKEPERTQNLASLQSVRGSVSLNKTQTAPGFKTDKILSFRRRTKLAPSKISVPDNVQSNDAALQSVPPAVTAIEEPAGKRSKVERISREMNPTQLHTSGRKGSESSAGSQPRESLPEPKPIQSHARNRTSSSTVLSDNLPPPMSTKSTTEPVLLSSNKTAKQTVDNKDSVEQRCEAKPEIPHSKPSNSVTANEAPLDKPTAAKDAPAPETTASSKAMPNAKLVPEVVVESTTEEGLVRKTSIKRPRSNPQLQTQTTVTNSLPSLDFLPQLKHQPFVKRQPQFALAPTDRPLPVPKDYATIKSLATKPPVSNASDLKLIPRSPLRTPSQFPVPGRTFNRSATDVGTLSFGKGAIAESMEAKPIAKLFVVCCKCKFWHDLPSKLYEAMALPKELHKDENVTGGKGNGKHALKSPNLNDTDEALMFPPSGSAQYRDTSLLGAACFIFTRRTHHSRAPGKHLTDPRTLACTRISASTLPFCEAGFTKDGGAVDRRERNECVALSRKRRGWPVGPVNRERKGTYNQG</sequence>
<feature type="compositionally biased region" description="Polar residues" evidence="1">
    <location>
        <begin position="41"/>
        <end position="91"/>
    </location>
</feature>
<feature type="compositionally biased region" description="Basic and acidic residues" evidence="1">
    <location>
        <begin position="714"/>
        <end position="732"/>
    </location>
</feature>